<name>A0ABW6P5N9_9NOCA</name>
<dbReference type="RefSeq" id="WP_387395902.1">
    <property type="nucleotide sequence ID" value="NZ_JBIAMT010000003.1"/>
</dbReference>
<gene>
    <name evidence="1" type="ORF">ACFYU5_18820</name>
</gene>
<keyword evidence="2" id="KW-1185">Reference proteome</keyword>
<evidence type="ECO:0000313" key="1">
    <source>
        <dbReference type="EMBL" id="MFF0498466.1"/>
    </source>
</evidence>
<comment type="caution">
    <text evidence="1">The sequence shown here is derived from an EMBL/GenBank/DDBJ whole genome shotgun (WGS) entry which is preliminary data.</text>
</comment>
<reference evidence="1 2" key="1">
    <citation type="submission" date="2024-10" db="EMBL/GenBank/DDBJ databases">
        <title>The Natural Products Discovery Center: Release of the First 8490 Sequenced Strains for Exploring Actinobacteria Biosynthetic Diversity.</title>
        <authorList>
            <person name="Kalkreuter E."/>
            <person name="Kautsar S.A."/>
            <person name="Yang D."/>
            <person name="Bader C.D."/>
            <person name="Teijaro C.N."/>
            <person name="Fluegel L."/>
            <person name="Davis C.M."/>
            <person name="Simpson J.R."/>
            <person name="Lauterbach L."/>
            <person name="Steele A.D."/>
            <person name="Gui C."/>
            <person name="Meng S."/>
            <person name="Li G."/>
            <person name="Viehrig K."/>
            <person name="Ye F."/>
            <person name="Su P."/>
            <person name="Kiefer A.F."/>
            <person name="Nichols A."/>
            <person name="Cepeda A.J."/>
            <person name="Yan W."/>
            <person name="Fan B."/>
            <person name="Jiang Y."/>
            <person name="Adhikari A."/>
            <person name="Zheng C.-J."/>
            <person name="Schuster L."/>
            <person name="Cowan T.M."/>
            <person name="Smanski M.J."/>
            <person name="Chevrette M.G."/>
            <person name="De Carvalho L.P.S."/>
            <person name="Shen B."/>
        </authorList>
    </citation>
    <scope>NUCLEOTIDE SEQUENCE [LARGE SCALE GENOMIC DNA]</scope>
    <source>
        <strain evidence="1 2">NPDC004119</strain>
    </source>
</reference>
<dbReference type="EMBL" id="JBIAMT010000003">
    <property type="protein sequence ID" value="MFF0498466.1"/>
    <property type="molecule type" value="Genomic_DNA"/>
</dbReference>
<proteinExistence type="predicted"/>
<organism evidence="1 2">
    <name type="scientific">Nocardia aobensis</name>
    <dbReference type="NCBI Taxonomy" id="257277"/>
    <lineage>
        <taxon>Bacteria</taxon>
        <taxon>Bacillati</taxon>
        <taxon>Actinomycetota</taxon>
        <taxon>Actinomycetes</taxon>
        <taxon>Mycobacteriales</taxon>
        <taxon>Nocardiaceae</taxon>
        <taxon>Nocardia</taxon>
    </lineage>
</organism>
<accession>A0ABW6P5N9</accession>
<sequence>MNRSEAIDEIIAYVDRIEGEWGSGGSTDREVIEVLTALGVTHDELVAHNVVREGYWYRTFISIADRVAAGAPYEEIAHEIAITLDSRRSKEGEFRNQIFNGIEKGWYAG</sequence>
<evidence type="ECO:0000313" key="2">
    <source>
        <dbReference type="Proteomes" id="UP001601442"/>
    </source>
</evidence>
<protein>
    <submittedName>
        <fullName evidence="1">Uncharacterized protein</fullName>
    </submittedName>
</protein>
<dbReference type="Proteomes" id="UP001601442">
    <property type="component" value="Unassembled WGS sequence"/>
</dbReference>